<dbReference type="Pfam" id="PF08281">
    <property type="entry name" value="Sigma70_r4_2"/>
    <property type="match status" value="1"/>
</dbReference>
<proteinExistence type="inferred from homology"/>
<keyword evidence="2" id="KW-0805">Transcription regulation</keyword>
<dbReference type="InterPro" id="IPR013325">
    <property type="entry name" value="RNA_pol_sigma_r2"/>
</dbReference>
<protein>
    <submittedName>
        <fullName evidence="7">RNA polymerase sigma factor</fullName>
    </submittedName>
</protein>
<evidence type="ECO:0000313" key="8">
    <source>
        <dbReference type="Proteomes" id="UP000486903"/>
    </source>
</evidence>
<comment type="similarity">
    <text evidence="1">Belongs to the sigma-70 factor family. ECF subfamily.</text>
</comment>
<feature type="domain" description="RNA polymerase sigma factor 70 region 4 type 2" evidence="6">
    <location>
        <begin position="107"/>
        <end position="158"/>
    </location>
</feature>
<dbReference type="CDD" id="cd06171">
    <property type="entry name" value="Sigma70_r4"/>
    <property type="match status" value="1"/>
</dbReference>
<evidence type="ECO:0000256" key="2">
    <source>
        <dbReference type="ARBA" id="ARBA00023015"/>
    </source>
</evidence>
<dbReference type="PANTHER" id="PTHR43133:SF60">
    <property type="entry name" value="RNA POLYMERASE SIGMA FACTOR SIGV"/>
    <property type="match status" value="1"/>
</dbReference>
<dbReference type="SUPFAM" id="SSF88946">
    <property type="entry name" value="Sigma2 domain of RNA polymerase sigma factors"/>
    <property type="match status" value="1"/>
</dbReference>
<dbReference type="RefSeq" id="WP_003370327.1">
    <property type="nucleotide sequence ID" value="NZ_JAMXVV010000003.1"/>
</dbReference>
<accession>A0A6B4T8B2</accession>
<dbReference type="PANTHER" id="PTHR43133">
    <property type="entry name" value="RNA POLYMERASE ECF-TYPE SIGMA FACTO"/>
    <property type="match status" value="1"/>
</dbReference>
<dbReference type="AlphaFoldDB" id="A0A6B4T8B2"/>
<dbReference type="SUPFAM" id="SSF88659">
    <property type="entry name" value="Sigma3 and sigma4 domains of RNA polymerase sigma factors"/>
    <property type="match status" value="1"/>
</dbReference>
<dbReference type="Gene3D" id="1.10.10.10">
    <property type="entry name" value="Winged helix-like DNA-binding domain superfamily/Winged helix DNA-binding domain"/>
    <property type="match status" value="1"/>
</dbReference>
<evidence type="ECO:0000256" key="1">
    <source>
        <dbReference type="ARBA" id="ARBA00010641"/>
    </source>
</evidence>
<organism evidence="7 8">
    <name type="scientific">Clostridium botulinum</name>
    <dbReference type="NCBI Taxonomy" id="1491"/>
    <lineage>
        <taxon>Bacteria</taxon>
        <taxon>Bacillati</taxon>
        <taxon>Bacillota</taxon>
        <taxon>Clostridia</taxon>
        <taxon>Eubacteriales</taxon>
        <taxon>Clostridiaceae</taxon>
        <taxon>Clostridium</taxon>
    </lineage>
</organism>
<dbReference type="InterPro" id="IPR013249">
    <property type="entry name" value="RNA_pol_sigma70_r4_t2"/>
</dbReference>
<dbReference type="NCBIfam" id="TIGR02937">
    <property type="entry name" value="sigma70-ECF"/>
    <property type="match status" value="1"/>
</dbReference>
<evidence type="ECO:0000313" key="7">
    <source>
        <dbReference type="EMBL" id="NFV25444.1"/>
    </source>
</evidence>
<dbReference type="GO" id="GO:0006352">
    <property type="term" value="P:DNA-templated transcription initiation"/>
    <property type="evidence" value="ECO:0007669"/>
    <property type="project" value="InterPro"/>
</dbReference>
<keyword evidence="4" id="KW-0804">Transcription</keyword>
<dbReference type="GO" id="GO:0003677">
    <property type="term" value="F:DNA binding"/>
    <property type="evidence" value="ECO:0007669"/>
    <property type="project" value="InterPro"/>
</dbReference>
<dbReference type="InterPro" id="IPR036388">
    <property type="entry name" value="WH-like_DNA-bd_sf"/>
</dbReference>
<dbReference type="EMBL" id="SXFB01000002">
    <property type="protein sequence ID" value="NFV25444.1"/>
    <property type="molecule type" value="Genomic_DNA"/>
</dbReference>
<keyword evidence="3" id="KW-0731">Sigma factor</keyword>
<dbReference type="Proteomes" id="UP000486903">
    <property type="component" value="Unassembled WGS sequence"/>
</dbReference>
<evidence type="ECO:0000259" key="5">
    <source>
        <dbReference type="Pfam" id="PF04542"/>
    </source>
</evidence>
<comment type="caution">
    <text evidence="7">The sequence shown here is derived from an EMBL/GenBank/DDBJ whole genome shotgun (WGS) entry which is preliminary data.</text>
</comment>
<evidence type="ECO:0000256" key="4">
    <source>
        <dbReference type="ARBA" id="ARBA00023163"/>
    </source>
</evidence>
<dbReference type="GO" id="GO:0016987">
    <property type="term" value="F:sigma factor activity"/>
    <property type="evidence" value="ECO:0007669"/>
    <property type="project" value="UniProtKB-KW"/>
</dbReference>
<evidence type="ECO:0000256" key="3">
    <source>
        <dbReference type="ARBA" id="ARBA00023082"/>
    </source>
</evidence>
<reference evidence="7 8" key="1">
    <citation type="submission" date="2019-04" db="EMBL/GenBank/DDBJ databases">
        <title>Genome sequencing of Clostridium botulinum Groups I-IV and Clostridium butyricum.</title>
        <authorList>
            <person name="Brunt J."/>
            <person name="Van Vliet A.H.M."/>
            <person name="Stringer S.C."/>
            <person name="Carter A.T."/>
            <person name="Peck M.W."/>
        </authorList>
    </citation>
    <scope>NUCLEOTIDE SEQUENCE [LARGE SCALE GENOMIC DNA]</scope>
    <source>
        <strain evidence="7 8">BL81</strain>
    </source>
</reference>
<feature type="domain" description="RNA polymerase sigma-70 region 2" evidence="5">
    <location>
        <begin position="28"/>
        <end position="72"/>
    </location>
</feature>
<sequence length="172" mass="20767">MDNSIIIELYKKQFQIITLYLIKCGCNFNDAEDIVHDSFIKAIQYIDSIDIKNLSSWLFKVAINNYKNKVKRGKIINSISIYEESFYEELMDNYNLEEVIINKEKSLQILKVLNELKETYKSLLIFKYEMNLSYKEISLFLGMDENMVKTYLYRARNKFKEEWRLFNEKSRR</sequence>
<name>A0A6B4T8B2_CLOBO</name>
<gene>
    <name evidence="7" type="ORF">FDG31_04570</name>
</gene>
<dbReference type="InterPro" id="IPR039425">
    <property type="entry name" value="RNA_pol_sigma-70-like"/>
</dbReference>
<evidence type="ECO:0000259" key="6">
    <source>
        <dbReference type="Pfam" id="PF08281"/>
    </source>
</evidence>
<dbReference type="InterPro" id="IPR013324">
    <property type="entry name" value="RNA_pol_sigma_r3/r4-like"/>
</dbReference>
<dbReference type="InterPro" id="IPR007627">
    <property type="entry name" value="RNA_pol_sigma70_r2"/>
</dbReference>
<dbReference type="Pfam" id="PF04542">
    <property type="entry name" value="Sigma70_r2"/>
    <property type="match status" value="1"/>
</dbReference>
<dbReference type="Gene3D" id="1.10.1740.10">
    <property type="match status" value="1"/>
</dbReference>
<dbReference type="InterPro" id="IPR014284">
    <property type="entry name" value="RNA_pol_sigma-70_dom"/>
</dbReference>